<evidence type="ECO:0000313" key="3">
    <source>
        <dbReference type="EMBL" id="MFC6089517.1"/>
    </source>
</evidence>
<accession>A0ABW1P466</accession>
<dbReference type="PANTHER" id="PTHR46637">
    <property type="entry name" value="TIS1421-TRANSPOSASE PROTEIN A"/>
    <property type="match status" value="1"/>
</dbReference>
<dbReference type="PANTHER" id="PTHR46637:SF1">
    <property type="entry name" value="BLL5188 PROTEIN"/>
    <property type="match status" value="1"/>
</dbReference>
<sequence>MADDLVERLVPPGLWTLVQPRIPGWEARRQGGGTGPRDDRASLAAVVFVLVTGCAWRHLPPVFGVSKATAHRRFRHWTSAGLWTSLTDVAPSDLGGDREFEWLRTIVGAAVRRAAAVDDGPDRSGTSPTATAGRGPEERQPPR</sequence>
<gene>
    <name evidence="3" type="ORF">ACFP3R_09570</name>
</gene>
<feature type="domain" description="Insertion element IS402-like" evidence="2">
    <location>
        <begin position="14"/>
        <end position="86"/>
    </location>
</feature>
<dbReference type="Pfam" id="PF13340">
    <property type="entry name" value="DUF4096"/>
    <property type="match status" value="1"/>
</dbReference>
<feature type="region of interest" description="Disordered" evidence="1">
    <location>
        <begin position="114"/>
        <end position="143"/>
    </location>
</feature>
<protein>
    <submittedName>
        <fullName evidence="3">Transposase</fullName>
    </submittedName>
</protein>
<evidence type="ECO:0000259" key="2">
    <source>
        <dbReference type="Pfam" id="PF13340"/>
    </source>
</evidence>
<dbReference type="Proteomes" id="UP001596220">
    <property type="component" value="Unassembled WGS sequence"/>
</dbReference>
<reference evidence="4" key="1">
    <citation type="journal article" date="2019" name="Int. J. Syst. Evol. Microbiol.">
        <title>The Global Catalogue of Microorganisms (GCM) 10K type strain sequencing project: providing services to taxonomists for standard genome sequencing and annotation.</title>
        <authorList>
            <consortium name="The Broad Institute Genomics Platform"/>
            <consortium name="The Broad Institute Genome Sequencing Center for Infectious Disease"/>
            <person name="Wu L."/>
            <person name="Ma J."/>
        </authorList>
    </citation>
    <scope>NUCLEOTIDE SEQUENCE [LARGE SCALE GENOMIC DNA]</scope>
    <source>
        <strain evidence="4">CGMCC 4.7246</strain>
    </source>
</reference>
<organism evidence="3 4">
    <name type="scientific">Saccharothrix lopnurensis</name>
    <dbReference type="NCBI Taxonomy" id="1670621"/>
    <lineage>
        <taxon>Bacteria</taxon>
        <taxon>Bacillati</taxon>
        <taxon>Actinomycetota</taxon>
        <taxon>Actinomycetes</taxon>
        <taxon>Pseudonocardiales</taxon>
        <taxon>Pseudonocardiaceae</taxon>
        <taxon>Saccharothrix</taxon>
    </lineage>
</organism>
<proteinExistence type="predicted"/>
<dbReference type="InterPro" id="IPR052909">
    <property type="entry name" value="Transposase_6_like"/>
</dbReference>
<dbReference type="EMBL" id="JBHSQO010000007">
    <property type="protein sequence ID" value="MFC6089517.1"/>
    <property type="molecule type" value="Genomic_DNA"/>
</dbReference>
<evidence type="ECO:0000256" key="1">
    <source>
        <dbReference type="SAM" id="MobiDB-lite"/>
    </source>
</evidence>
<name>A0ABW1P466_9PSEU</name>
<dbReference type="RefSeq" id="WP_380634759.1">
    <property type="nucleotide sequence ID" value="NZ_JBHSQO010000007.1"/>
</dbReference>
<dbReference type="InterPro" id="IPR025161">
    <property type="entry name" value="IS402-like_dom"/>
</dbReference>
<comment type="caution">
    <text evidence="3">The sequence shown here is derived from an EMBL/GenBank/DDBJ whole genome shotgun (WGS) entry which is preliminary data.</text>
</comment>
<keyword evidence="4" id="KW-1185">Reference proteome</keyword>
<evidence type="ECO:0000313" key="4">
    <source>
        <dbReference type="Proteomes" id="UP001596220"/>
    </source>
</evidence>